<keyword evidence="4" id="KW-1185">Reference proteome</keyword>
<sequence>MSTFGGGTLEKLSRVSMAPLARMDRKNRILAYAYAGFFAIFLLIVAMVNLGHQFLPAAPAIRLKYKEASPYDPRKVALLIENRPSPQLIPLLLHFTAVIPNDWRVRFMGSKESMASVNSSLAVQDQVNIGKMDLTYIPSNMSVAGTEQISTFLTNLWVYETLLAPAEWLLVFQTDSMLCANSEQSLNDWLDYDYVGAPWSLKDKGGGNGGLSLRKVSSIIEVLKHQVRLPNSEPEDVWLCNRLNQRVGAKVANGTMENKFSGEMISSYSPMGYHLGGSGKVLHGGSWGTPEKRERIYSWCPEVKMILSMDGKHWLPGDCKANWKRTEEEEEFELIPF</sequence>
<name>A0A074WLL9_AURM1</name>
<dbReference type="Proteomes" id="UP000030672">
    <property type="component" value="Unassembled WGS sequence"/>
</dbReference>
<keyword evidence="1" id="KW-0812">Transmembrane</keyword>
<evidence type="ECO:0000313" key="3">
    <source>
        <dbReference type="EMBL" id="KEQ63326.1"/>
    </source>
</evidence>
<dbReference type="STRING" id="1043003.A0A074WLL9"/>
<feature type="domain" description="DUF5672" evidence="2">
    <location>
        <begin position="132"/>
        <end position="274"/>
    </location>
</feature>
<dbReference type="EMBL" id="KL584832">
    <property type="protein sequence ID" value="KEQ63326.1"/>
    <property type="molecule type" value="Genomic_DNA"/>
</dbReference>
<keyword evidence="1" id="KW-1133">Transmembrane helix</keyword>
<dbReference type="HOGENOM" id="CLU_048589_2_0_1"/>
<evidence type="ECO:0000256" key="1">
    <source>
        <dbReference type="SAM" id="Phobius"/>
    </source>
</evidence>
<dbReference type="AlphaFoldDB" id="A0A074WLL9"/>
<accession>A0A074WLL9</accession>
<protein>
    <recommendedName>
        <fullName evidence="2">DUF5672 domain-containing protein</fullName>
    </recommendedName>
</protein>
<dbReference type="InterPro" id="IPR043729">
    <property type="entry name" value="DUF5672"/>
</dbReference>
<evidence type="ECO:0000313" key="4">
    <source>
        <dbReference type="Proteomes" id="UP000030672"/>
    </source>
</evidence>
<feature type="transmembrane region" description="Helical" evidence="1">
    <location>
        <begin position="29"/>
        <end position="50"/>
    </location>
</feature>
<dbReference type="GeneID" id="63918027"/>
<evidence type="ECO:0000259" key="2">
    <source>
        <dbReference type="Pfam" id="PF18922"/>
    </source>
</evidence>
<proteinExistence type="predicted"/>
<organism evidence="3 4">
    <name type="scientific">Aureobasidium melanogenum (strain CBS 110374)</name>
    <name type="common">Aureobasidium pullulans var. melanogenum</name>
    <dbReference type="NCBI Taxonomy" id="1043003"/>
    <lineage>
        <taxon>Eukaryota</taxon>
        <taxon>Fungi</taxon>
        <taxon>Dikarya</taxon>
        <taxon>Ascomycota</taxon>
        <taxon>Pezizomycotina</taxon>
        <taxon>Dothideomycetes</taxon>
        <taxon>Dothideomycetidae</taxon>
        <taxon>Dothideales</taxon>
        <taxon>Saccotheciaceae</taxon>
        <taxon>Aureobasidium</taxon>
    </lineage>
</organism>
<reference evidence="3 4" key="1">
    <citation type="journal article" date="2014" name="BMC Genomics">
        <title>Genome sequencing of four Aureobasidium pullulans varieties: biotechnological potential, stress tolerance, and description of new species.</title>
        <authorList>
            <person name="Gostin Ar C."/>
            <person name="Ohm R.A."/>
            <person name="Kogej T."/>
            <person name="Sonjak S."/>
            <person name="Turk M."/>
            <person name="Zajc J."/>
            <person name="Zalar P."/>
            <person name="Grube M."/>
            <person name="Sun H."/>
            <person name="Han J."/>
            <person name="Sharma A."/>
            <person name="Chiniquy J."/>
            <person name="Ngan C.Y."/>
            <person name="Lipzen A."/>
            <person name="Barry K."/>
            <person name="Grigoriev I.V."/>
            <person name="Gunde-Cimerman N."/>
        </authorList>
    </citation>
    <scope>NUCLEOTIDE SEQUENCE [LARGE SCALE GENOMIC DNA]</scope>
    <source>
        <strain evidence="3 4">CBS 110374</strain>
    </source>
</reference>
<gene>
    <name evidence="3" type="ORF">M437DRAFT_65907</name>
</gene>
<dbReference type="Pfam" id="PF18922">
    <property type="entry name" value="DUF5672"/>
    <property type="match status" value="1"/>
</dbReference>
<keyword evidence="1" id="KW-0472">Membrane</keyword>
<dbReference type="RefSeq" id="XP_040880349.1">
    <property type="nucleotide sequence ID" value="XM_041024654.1"/>
</dbReference>